<dbReference type="PATRIC" id="fig|1938.6.peg.4743"/>
<proteinExistence type="predicted"/>
<name>A0A0L8K8E0_STRVR</name>
<feature type="domain" description="Glycosyltransferase 2-like" evidence="1">
    <location>
        <begin position="18"/>
        <end position="176"/>
    </location>
</feature>
<dbReference type="Gene3D" id="3.90.550.10">
    <property type="entry name" value="Spore Coat Polysaccharide Biosynthesis Protein SpsA, Chain A"/>
    <property type="match status" value="1"/>
</dbReference>
<dbReference type="Proteomes" id="UP000037023">
    <property type="component" value="Unassembled WGS sequence"/>
</dbReference>
<comment type="caution">
    <text evidence="2">The sequence shown here is derived from an EMBL/GenBank/DDBJ whole genome shotgun (WGS) entry which is preliminary data.</text>
</comment>
<dbReference type="AlphaFoldDB" id="A0A0L8K8E0"/>
<accession>A0A0L8K8E0</accession>
<dbReference type="InterPro" id="IPR050834">
    <property type="entry name" value="Glycosyltransf_2"/>
</dbReference>
<evidence type="ECO:0000313" key="3">
    <source>
        <dbReference type="Proteomes" id="UP000037023"/>
    </source>
</evidence>
<dbReference type="PANTHER" id="PTHR43685:SF3">
    <property type="entry name" value="SLR2126 PROTEIN"/>
    <property type="match status" value="1"/>
</dbReference>
<keyword evidence="2" id="KW-0808">Transferase</keyword>
<dbReference type="InterPro" id="IPR001173">
    <property type="entry name" value="Glyco_trans_2-like"/>
</dbReference>
<dbReference type="SUPFAM" id="SSF53448">
    <property type="entry name" value="Nucleotide-diphospho-sugar transferases"/>
    <property type="match status" value="1"/>
</dbReference>
<organism evidence="2 3">
    <name type="scientific">Streptomyces viridochromogenes</name>
    <dbReference type="NCBI Taxonomy" id="1938"/>
    <lineage>
        <taxon>Bacteria</taxon>
        <taxon>Bacillati</taxon>
        <taxon>Actinomycetota</taxon>
        <taxon>Actinomycetes</taxon>
        <taxon>Kitasatosporales</taxon>
        <taxon>Streptomycetaceae</taxon>
        <taxon>Streptomyces</taxon>
    </lineage>
</organism>
<dbReference type="GO" id="GO:0016740">
    <property type="term" value="F:transferase activity"/>
    <property type="evidence" value="ECO:0007669"/>
    <property type="project" value="UniProtKB-KW"/>
</dbReference>
<evidence type="ECO:0000313" key="2">
    <source>
        <dbReference type="EMBL" id="KOG22212.1"/>
    </source>
</evidence>
<dbReference type="Pfam" id="PF00535">
    <property type="entry name" value="Glycos_transf_2"/>
    <property type="match status" value="1"/>
</dbReference>
<dbReference type="InterPro" id="IPR029044">
    <property type="entry name" value="Nucleotide-diphossugar_trans"/>
</dbReference>
<reference evidence="2 3" key="1">
    <citation type="submission" date="2015-06" db="EMBL/GenBank/DDBJ databases">
        <authorList>
            <person name="Hoefler B.C."/>
            <person name="Straight P.D."/>
        </authorList>
    </citation>
    <scope>NUCLEOTIDE SEQUENCE [LARGE SCALE GENOMIC DNA]</scope>
    <source>
        <strain evidence="2 3">NRRL 3427</strain>
    </source>
</reference>
<dbReference type="PANTHER" id="PTHR43685">
    <property type="entry name" value="GLYCOSYLTRANSFERASE"/>
    <property type="match status" value="1"/>
</dbReference>
<sequence length="343" mass="36324">MAHGRTREVLVNTVPSVTVVVCAYTLDRWDDVRAAIGSLRAQRHPVDEIVLVIDHCPELYERASAAFPGVRVVENAGRQGLSDARNTGVGEARCEVVAFLDDDAAADPDWAGGLLARYADPDVAGVGGLVRAWWVTRRPVWFPPEFDWVVGCSYRGLPRHLAPVRNFIGANMSFRRAEVVAAGGFRADLGRVGTRPLGCEETELCLRIAARRPGAVLLHEPAAAVRHRVPAARATWGYFVSRCYAEGLSKAQVARLGGTHAALASERAYLRSTIPRAFARALRPGRPAGLRTAGALAGGVGATVAGYAVGRVRHPASGPAGRRGAGAEAVAVRLPATAGGGRP</sequence>
<gene>
    <name evidence="2" type="ORF">ADK34_22005</name>
</gene>
<evidence type="ECO:0000259" key="1">
    <source>
        <dbReference type="Pfam" id="PF00535"/>
    </source>
</evidence>
<protein>
    <submittedName>
        <fullName evidence="2">Family 2 glycosyl transferase</fullName>
    </submittedName>
</protein>
<dbReference type="EMBL" id="LGUP01000249">
    <property type="protein sequence ID" value="KOG22212.1"/>
    <property type="molecule type" value="Genomic_DNA"/>
</dbReference>